<gene>
    <name evidence="3" type="ORF">PC9H_001816</name>
</gene>
<dbReference type="Proteomes" id="UP000623687">
    <property type="component" value="Unassembled WGS sequence"/>
</dbReference>
<dbReference type="GeneID" id="59371657"/>
<dbReference type="AlphaFoldDB" id="A0A8H6ZK56"/>
<comment type="caution">
    <text evidence="3">The sequence shown here is derived from an EMBL/GenBank/DDBJ whole genome shotgun (WGS) entry which is preliminary data.</text>
</comment>
<dbReference type="RefSeq" id="XP_036626083.1">
    <property type="nucleotide sequence ID" value="XM_036771462.1"/>
</dbReference>
<feature type="compositionally biased region" description="Polar residues" evidence="2">
    <location>
        <begin position="1"/>
        <end position="12"/>
    </location>
</feature>
<dbReference type="InterPro" id="IPR019734">
    <property type="entry name" value="TPR_rpt"/>
</dbReference>
<dbReference type="SUPFAM" id="SSF48452">
    <property type="entry name" value="TPR-like"/>
    <property type="match status" value="3"/>
</dbReference>
<keyword evidence="1" id="KW-0175">Coiled coil</keyword>
<dbReference type="EMBL" id="JACETU010000010">
    <property type="protein sequence ID" value="KAF7419229.1"/>
    <property type="molecule type" value="Genomic_DNA"/>
</dbReference>
<dbReference type="SMART" id="SM00028">
    <property type="entry name" value="TPR"/>
    <property type="match status" value="10"/>
</dbReference>
<dbReference type="VEuPathDB" id="FungiDB:PC9H_001816"/>
<organism evidence="3 4">
    <name type="scientific">Pleurotus ostreatus</name>
    <name type="common">Oyster mushroom</name>
    <name type="synonym">White-rot fungus</name>
    <dbReference type="NCBI Taxonomy" id="5322"/>
    <lineage>
        <taxon>Eukaryota</taxon>
        <taxon>Fungi</taxon>
        <taxon>Dikarya</taxon>
        <taxon>Basidiomycota</taxon>
        <taxon>Agaricomycotina</taxon>
        <taxon>Agaricomycetes</taxon>
        <taxon>Agaricomycetidae</taxon>
        <taxon>Agaricales</taxon>
        <taxon>Pleurotineae</taxon>
        <taxon>Pleurotaceae</taxon>
        <taxon>Pleurotus</taxon>
    </lineage>
</organism>
<accession>A0A8H6ZK56</accession>
<evidence type="ECO:0000313" key="3">
    <source>
        <dbReference type="EMBL" id="KAF7419229.1"/>
    </source>
</evidence>
<sequence length="1093" mass="121701">MRLLQSKSSNGPTRPMGVPLPRRKSSGFKLEKGIGIDHVKVGMKMVASLAEGIDFPGLKGAAFLAYEIVEVADTVKTNKEDCRFVAECVWRLIDALVDSSARSKTMVSNARLTEDINRLGRDLERIKFILQLVASRRLLGRIFYHEADQKQIARCKDMIDTSLRVFSVYTGIQLRTDVFELKIRHTSDGDPILTKSVQISRVPPPKPRVFVGRDQVVNEGIAIICDAVRNQVGANVAILGTGGIGKTSLALAILHHDEVQTSLNGRCYFVPCDAINSVSALIHSILQVLDAPPGSVTDLISALHRCLESSDPLLLILDNFETPWYEVTSRTQVESVLARIAAIANVTLMITIRGLELPSEIQWITLPVRHTHGLPALTLEAAREAFWAHSAATPSADPESQRALDTLLEELSFVPLAVKLVAHAGKQQPPELLLKRWRKERNALAEAHGDKHDHLTSIDYSISLLVNSPILAGQKDVKQFLALLANLPDGIPDWTKNLEHMAPQFTNPMRLADVVQTATLVYPDSSGALKMLSPIRHHILDSYSLDSAHLAGLESYYITLVNQHAARSGAGLMTAVQILSPHINNIMSVMRSALRQHPSKVLVNATLKMSYFLYEVRPTCDLLEQMVKVLKVVDMAEMEPVAYHVMGDIWCREGKFVESRERLEKAYELFIAAGNENGQSQCLQSLAELCLRESKYSEAEVKIHQALVIYQSTNNALGIAQCQRRLGELLFSSDRYPEARESFEDALQKFEKINDKFGSAQCLRGLGEVLRVEDEYADAREMLEKAYVEFKTLGNMFWQAQCLKSLADLLLREDKYKEASTTIEEAEAQFHQIRNALGLAECHQTQAELLQLEDKYLTAKELFTVACKEFKKIGAPLGEAKCLKSISEILLVEDDVTEARRTLEQAQELFNKIEKPFYSAQCLQGLGELLSMEENYPEAEAKLKEAVEEFVRLDNQIGEAQCLKTLGNILQLEDKYSEASEVLERAFVLFDDIEDTLGEAQCLRSLAEVLRLQGKYAEAHEKVQKSHEASSRIGDSLGIAQSLQVLGEILRMEGKTTEAFGKLQEALDLFDSIGDAVGAEQVEETLQAMKEGI</sequence>
<dbReference type="Gene3D" id="3.40.50.300">
    <property type="entry name" value="P-loop containing nucleotide triphosphate hydrolases"/>
    <property type="match status" value="1"/>
</dbReference>
<dbReference type="OrthoDB" id="431454at2759"/>
<evidence type="ECO:0000313" key="4">
    <source>
        <dbReference type="Proteomes" id="UP000623687"/>
    </source>
</evidence>
<dbReference type="Pfam" id="PF13424">
    <property type="entry name" value="TPR_12"/>
    <property type="match status" value="2"/>
</dbReference>
<name>A0A8H6ZK56_PLEOS</name>
<dbReference type="InterPro" id="IPR027417">
    <property type="entry name" value="P-loop_NTPase"/>
</dbReference>
<dbReference type="GO" id="GO:0007166">
    <property type="term" value="P:cell surface receptor signaling pathway"/>
    <property type="evidence" value="ECO:0007669"/>
    <property type="project" value="InterPro"/>
</dbReference>
<feature type="coiled-coil region" evidence="1">
    <location>
        <begin position="769"/>
        <end position="836"/>
    </location>
</feature>
<dbReference type="CDD" id="cd21037">
    <property type="entry name" value="MLKL_NTD"/>
    <property type="match status" value="1"/>
</dbReference>
<proteinExistence type="predicted"/>
<feature type="coiled-coil region" evidence="1">
    <location>
        <begin position="889"/>
        <end position="956"/>
    </location>
</feature>
<dbReference type="Gene3D" id="1.20.930.20">
    <property type="entry name" value="Adaptor protein Cbl, N-terminal domain"/>
    <property type="match status" value="1"/>
</dbReference>
<protein>
    <recommendedName>
        <fullName evidence="5">TPR-like protein</fullName>
    </recommendedName>
</protein>
<feature type="region of interest" description="Disordered" evidence="2">
    <location>
        <begin position="1"/>
        <end position="26"/>
    </location>
</feature>
<dbReference type="InterPro" id="IPR059179">
    <property type="entry name" value="MLKL-like_MCAfunc"/>
</dbReference>
<dbReference type="SUPFAM" id="SSF52540">
    <property type="entry name" value="P-loop containing nucleoside triphosphate hydrolases"/>
    <property type="match status" value="1"/>
</dbReference>
<evidence type="ECO:0008006" key="5">
    <source>
        <dbReference type="Google" id="ProtNLM"/>
    </source>
</evidence>
<dbReference type="PANTHER" id="PTHR47691:SF3">
    <property type="entry name" value="HTH-TYPE TRANSCRIPTIONAL REGULATOR RV0890C-RELATED"/>
    <property type="match status" value="1"/>
</dbReference>
<evidence type="ECO:0000256" key="2">
    <source>
        <dbReference type="SAM" id="MobiDB-lite"/>
    </source>
</evidence>
<dbReference type="InterPro" id="IPR011990">
    <property type="entry name" value="TPR-like_helical_dom_sf"/>
</dbReference>
<keyword evidence="4" id="KW-1185">Reference proteome</keyword>
<reference evidence="3" key="1">
    <citation type="submission" date="2019-07" db="EMBL/GenBank/DDBJ databases">
        <authorList>
            <person name="Palmer J.M."/>
        </authorList>
    </citation>
    <scope>NUCLEOTIDE SEQUENCE</scope>
    <source>
        <strain evidence="3">PC9</strain>
    </source>
</reference>
<dbReference type="PANTHER" id="PTHR47691">
    <property type="entry name" value="REGULATOR-RELATED"/>
    <property type="match status" value="1"/>
</dbReference>
<dbReference type="InterPro" id="IPR036537">
    <property type="entry name" value="Adaptor_Cbl_N_dom_sf"/>
</dbReference>
<dbReference type="Gene3D" id="1.25.40.10">
    <property type="entry name" value="Tetratricopeptide repeat domain"/>
    <property type="match status" value="3"/>
</dbReference>
<evidence type="ECO:0000256" key="1">
    <source>
        <dbReference type="SAM" id="Coils"/>
    </source>
</evidence>